<feature type="domain" description="Tyr recombinase" evidence="4">
    <location>
        <begin position="241"/>
        <end position="415"/>
    </location>
</feature>
<dbReference type="Pfam" id="PF17293">
    <property type="entry name" value="Arm-DNA-bind_5"/>
    <property type="match status" value="1"/>
</dbReference>
<evidence type="ECO:0000259" key="4">
    <source>
        <dbReference type="PROSITE" id="PS51898"/>
    </source>
</evidence>
<dbReference type="GO" id="GO:0003677">
    <property type="term" value="F:DNA binding"/>
    <property type="evidence" value="ECO:0007669"/>
    <property type="project" value="UniProtKB-KW"/>
</dbReference>
<dbReference type="Gene3D" id="1.10.150.130">
    <property type="match status" value="1"/>
</dbReference>
<evidence type="ECO:0000313" key="6">
    <source>
        <dbReference type="Proteomes" id="UP000294749"/>
    </source>
</evidence>
<dbReference type="PROSITE" id="PS51898">
    <property type="entry name" value="TYR_RECOMBINASE"/>
    <property type="match status" value="1"/>
</dbReference>
<dbReference type="InterPro" id="IPR010998">
    <property type="entry name" value="Integrase_recombinase_N"/>
</dbReference>
<dbReference type="SUPFAM" id="SSF56349">
    <property type="entry name" value="DNA breaking-rejoining enzymes"/>
    <property type="match status" value="1"/>
</dbReference>
<dbReference type="InterPro" id="IPR035386">
    <property type="entry name" value="Arm-DNA-bind_5"/>
</dbReference>
<dbReference type="CDD" id="cd01185">
    <property type="entry name" value="INTN1_C_like"/>
    <property type="match status" value="1"/>
</dbReference>
<accession>A0A4R7K305</accession>
<sequence>MTVDNSRSFTFSWLSDFHTFITSNLHLEIIFYTRGVKITPRMKIHLRKKKLKSGKTSLYIEFYKGHKTTSEGKIKHIREFEYLELYLITNPNSAFEKKKNKEQLELAQQILAIRKAEIYQGKYKIQNNSRGRTSFIDFYDLKKEERYQTKGNYDNWDAAQKHLERYCPNHITFNDIDIDFIKGFKKYLDTVAVTKSEKNLSQNTKHTYFNKFKAAMRAAFDEGYLKENLITKVKGFAMGESKREYLTSDELKSLAKTPCKIKVFKQAFLFSALTGIRWSDIHKLTWSEVRDEGIDNSGNKIFRIVFKQKKTEGMEYLYISKQARELLGERSEPKDRVFTNLRYSAHMNLQLLRWCMFAGITKHITFHSARHTNAVLLLENGADIYTVSKRLGHKEIRTTEIYAKIIDKKMKEAANLVPTLELDIMETTV</sequence>
<comment type="similarity">
    <text evidence="1">Belongs to the 'phage' integrase family.</text>
</comment>
<dbReference type="Gene3D" id="1.10.443.10">
    <property type="entry name" value="Intergrase catalytic core"/>
    <property type="match status" value="1"/>
</dbReference>
<protein>
    <submittedName>
        <fullName evidence="5">Site-specific recombinase XerD</fullName>
    </submittedName>
</protein>
<dbReference type="GO" id="GO:0015074">
    <property type="term" value="P:DNA integration"/>
    <property type="evidence" value="ECO:0007669"/>
    <property type="project" value="InterPro"/>
</dbReference>
<dbReference type="PANTHER" id="PTHR30349">
    <property type="entry name" value="PHAGE INTEGRASE-RELATED"/>
    <property type="match status" value="1"/>
</dbReference>
<name>A0A4R7K305_9FLAO</name>
<dbReference type="Pfam" id="PF13102">
    <property type="entry name" value="Phage_int_SAM_5"/>
    <property type="match status" value="1"/>
</dbReference>
<reference evidence="5 6" key="1">
    <citation type="submission" date="2019-03" db="EMBL/GenBank/DDBJ databases">
        <title>Genomic Encyclopedia of Archaeal and Bacterial Type Strains, Phase II (KMG-II): from individual species to whole genera.</title>
        <authorList>
            <person name="Goeker M."/>
        </authorList>
    </citation>
    <scope>NUCLEOTIDE SEQUENCE [LARGE SCALE GENOMIC DNA]</scope>
    <source>
        <strain evidence="5 6">DSM 25233</strain>
    </source>
</reference>
<evidence type="ECO:0000256" key="3">
    <source>
        <dbReference type="ARBA" id="ARBA00023172"/>
    </source>
</evidence>
<dbReference type="EMBL" id="SOAY01000011">
    <property type="protein sequence ID" value="TDT44824.1"/>
    <property type="molecule type" value="Genomic_DNA"/>
</dbReference>
<evidence type="ECO:0000256" key="1">
    <source>
        <dbReference type="ARBA" id="ARBA00008857"/>
    </source>
</evidence>
<organism evidence="5 6">
    <name type="scientific">Maribacter spongiicola</name>
    <dbReference type="NCBI Taxonomy" id="1206753"/>
    <lineage>
        <taxon>Bacteria</taxon>
        <taxon>Pseudomonadati</taxon>
        <taxon>Bacteroidota</taxon>
        <taxon>Flavobacteriia</taxon>
        <taxon>Flavobacteriales</taxon>
        <taxon>Flavobacteriaceae</taxon>
        <taxon>Maribacter</taxon>
    </lineage>
</organism>
<dbReference type="InterPro" id="IPR002104">
    <property type="entry name" value="Integrase_catalytic"/>
</dbReference>
<keyword evidence="3" id="KW-0233">DNA recombination</keyword>
<dbReference type="InterPro" id="IPR011010">
    <property type="entry name" value="DNA_brk_join_enz"/>
</dbReference>
<dbReference type="Proteomes" id="UP000294749">
    <property type="component" value="Unassembled WGS sequence"/>
</dbReference>
<keyword evidence="2" id="KW-0238">DNA-binding</keyword>
<comment type="caution">
    <text evidence="5">The sequence shown here is derived from an EMBL/GenBank/DDBJ whole genome shotgun (WGS) entry which is preliminary data.</text>
</comment>
<dbReference type="AlphaFoldDB" id="A0A4R7K305"/>
<evidence type="ECO:0000256" key="2">
    <source>
        <dbReference type="ARBA" id="ARBA00023125"/>
    </source>
</evidence>
<dbReference type="Pfam" id="PF00589">
    <property type="entry name" value="Phage_integrase"/>
    <property type="match status" value="1"/>
</dbReference>
<dbReference type="InterPro" id="IPR050090">
    <property type="entry name" value="Tyrosine_recombinase_XerCD"/>
</dbReference>
<proteinExistence type="inferred from homology"/>
<evidence type="ECO:0000313" key="5">
    <source>
        <dbReference type="EMBL" id="TDT44824.1"/>
    </source>
</evidence>
<dbReference type="InterPro" id="IPR025269">
    <property type="entry name" value="SAM-like_dom"/>
</dbReference>
<dbReference type="InterPro" id="IPR013762">
    <property type="entry name" value="Integrase-like_cat_sf"/>
</dbReference>
<keyword evidence="6" id="KW-1185">Reference proteome</keyword>
<gene>
    <name evidence="5" type="ORF">CLV90_1902</name>
</gene>
<dbReference type="GO" id="GO:0006310">
    <property type="term" value="P:DNA recombination"/>
    <property type="evidence" value="ECO:0007669"/>
    <property type="project" value="UniProtKB-KW"/>
</dbReference>
<dbReference type="PANTHER" id="PTHR30349:SF64">
    <property type="entry name" value="PROPHAGE INTEGRASE INTD-RELATED"/>
    <property type="match status" value="1"/>
</dbReference>